<evidence type="ECO:0000256" key="6">
    <source>
        <dbReference type="ARBA" id="ARBA00023242"/>
    </source>
</evidence>
<keyword evidence="3" id="KW-0805">Transcription regulation</keyword>
<dbReference type="InterPro" id="IPR001138">
    <property type="entry name" value="Zn2Cys6_DnaBD"/>
</dbReference>
<feature type="domain" description="Zn(2)-C6 fungal-type" evidence="7">
    <location>
        <begin position="25"/>
        <end position="54"/>
    </location>
</feature>
<dbReference type="InterPro" id="IPR050987">
    <property type="entry name" value="AtrR-like"/>
</dbReference>
<dbReference type="EMBL" id="KN847363">
    <property type="protein sequence ID" value="KIW36290.1"/>
    <property type="molecule type" value="Genomic_DNA"/>
</dbReference>
<dbReference type="GO" id="GO:0008270">
    <property type="term" value="F:zinc ion binding"/>
    <property type="evidence" value="ECO:0007669"/>
    <property type="project" value="InterPro"/>
</dbReference>
<dbReference type="AlphaFoldDB" id="A0A0D2D227"/>
<dbReference type="PROSITE" id="PS00463">
    <property type="entry name" value="ZN2_CY6_FUNGAL_1"/>
    <property type="match status" value="1"/>
</dbReference>
<comment type="subcellular location">
    <subcellularLocation>
        <location evidence="1">Nucleus</location>
    </subcellularLocation>
</comment>
<gene>
    <name evidence="8" type="ORF">PV06_11438</name>
</gene>
<name>A0A0D2D227_9EURO</name>
<dbReference type="SMART" id="SM00066">
    <property type="entry name" value="GAL4"/>
    <property type="match status" value="1"/>
</dbReference>
<dbReference type="GO" id="GO:0000981">
    <property type="term" value="F:DNA-binding transcription factor activity, RNA polymerase II-specific"/>
    <property type="evidence" value="ECO:0007669"/>
    <property type="project" value="InterPro"/>
</dbReference>
<dbReference type="PANTHER" id="PTHR46910:SF3">
    <property type="entry name" value="HALOTOLERANCE PROTEIN 9-RELATED"/>
    <property type="match status" value="1"/>
</dbReference>
<dbReference type="GO" id="GO:0003677">
    <property type="term" value="F:DNA binding"/>
    <property type="evidence" value="ECO:0007669"/>
    <property type="project" value="UniProtKB-KW"/>
</dbReference>
<evidence type="ECO:0000256" key="4">
    <source>
        <dbReference type="ARBA" id="ARBA00023125"/>
    </source>
</evidence>
<reference evidence="8 9" key="1">
    <citation type="submission" date="2015-01" db="EMBL/GenBank/DDBJ databases">
        <title>The Genome Sequence of Exophiala oligosperma CBS72588.</title>
        <authorList>
            <consortium name="The Broad Institute Genomics Platform"/>
            <person name="Cuomo C."/>
            <person name="de Hoog S."/>
            <person name="Gorbushina A."/>
            <person name="Stielow B."/>
            <person name="Teixiera M."/>
            <person name="Abouelleil A."/>
            <person name="Chapman S.B."/>
            <person name="Priest M."/>
            <person name="Young S.K."/>
            <person name="Wortman J."/>
            <person name="Nusbaum C."/>
            <person name="Birren B."/>
        </authorList>
    </citation>
    <scope>NUCLEOTIDE SEQUENCE [LARGE SCALE GENOMIC DNA]</scope>
    <source>
        <strain evidence="8 9">CBS 72588</strain>
    </source>
</reference>
<dbReference type="Proteomes" id="UP000053342">
    <property type="component" value="Unassembled WGS sequence"/>
</dbReference>
<evidence type="ECO:0000256" key="3">
    <source>
        <dbReference type="ARBA" id="ARBA00023015"/>
    </source>
</evidence>
<dbReference type="HOGENOM" id="CLU_074389_1_0_1"/>
<evidence type="ECO:0000313" key="9">
    <source>
        <dbReference type="Proteomes" id="UP000053342"/>
    </source>
</evidence>
<dbReference type="OrthoDB" id="4119414at2759"/>
<dbReference type="InterPro" id="IPR036864">
    <property type="entry name" value="Zn2-C6_fun-type_DNA-bd_sf"/>
</dbReference>
<dbReference type="GO" id="GO:0005634">
    <property type="term" value="C:nucleus"/>
    <property type="evidence" value="ECO:0007669"/>
    <property type="project" value="UniProtKB-SubCell"/>
</dbReference>
<keyword evidence="2" id="KW-0479">Metal-binding</keyword>
<organism evidence="8 9">
    <name type="scientific">Exophiala oligosperma</name>
    <dbReference type="NCBI Taxonomy" id="215243"/>
    <lineage>
        <taxon>Eukaryota</taxon>
        <taxon>Fungi</taxon>
        <taxon>Dikarya</taxon>
        <taxon>Ascomycota</taxon>
        <taxon>Pezizomycotina</taxon>
        <taxon>Eurotiomycetes</taxon>
        <taxon>Chaetothyriomycetidae</taxon>
        <taxon>Chaetothyriales</taxon>
        <taxon>Herpotrichiellaceae</taxon>
        <taxon>Exophiala</taxon>
    </lineage>
</organism>
<dbReference type="CDD" id="cd00067">
    <property type="entry name" value="GAL4"/>
    <property type="match status" value="1"/>
</dbReference>
<keyword evidence="5" id="KW-0804">Transcription</keyword>
<evidence type="ECO:0000313" key="8">
    <source>
        <dbReference type="EMBL" id="KIW36290.1"/>
    </source>
</evidence>
<dbReference type="STRING" id="215243.A0A0D2D227"/>
<dbReference type="PANTHER" id="PTHR46910">
    <property type="entry name" value="TRANSCRIPTION FACTOR PDR1"/>
    <property type="match status" value="1"/>
</dbReference>
<dbReference type="GeneID" id="27363512"/>
<keyword evidence="4" id="KW-0238">DNA-binding</keyword>
<dbReference type="Pfam" id="PF00172">
    <property type="entry name" value="Zn_clus"/>
    <property type="match status" value="1"/>
</dbReference>
<evidence type="ECO:0000256" key="2">
    <source>
        <dbReference type="ARBA" id="ARBA00022723"/>
    </source>
</evidence>
<dbReference type="VEuPathDB" id="FungiDB:PV06_11438"/>
<protein>
    <recommendedName>
        <fullName evidence="7">Zn(2)-C6 fungal-type domain-containing protein</fullName>
    </recommendedName>
</protein>
<dbReference type="PROSITE" id="PS50048">
    <property type="entry name" value="ZN2_CY6_FUNGAL_2"/>
    <property type="match status" value="1"/>
</dbReference>
<evidence type="ECO:0000256" key="5">
    <source>
        <dbReference type="ARBA" id="ARBA00023163"/>
    </source>
</evidence>
<sequence>MPTSRSKMRTSGKDGGERTCRTRRACDRCRLKKAKCDGSPKCETCKTSDSPCTYSIRRKIEARSYYSQMREVMDEALQRLYWACRQKSGFPGKVPDEPAGVVTTDEILKGLGLVEPSLKIGQHTCTTKRQANDMDTANSDNLCDQLRASPSERDLTQNNPITVSLSSSGVSPSIPERNPACGPSNRSLFPCEDNFNMETNTYPPGVGTLTQASIQDLNTQLYTAQSENSGHSSDSVTFADRNASQYTGSYTVTTGLRSADLVPEMKYCDTGQVEQMERGAFTNYPAPGGIMRDSYLAPWPGSLAAAFQSVVPVGPAS</sequence>
<dbReference type="Gene3D" id="4.10.240.10">
    <property type="entry name" value="Zn(2)-C6 fungal-type DNA-binding domain"/>
    <property type="match status" value="1"/>
</dbReference>
<keyword evidence="9" id="KW-1185">Reference proteome</keyword>
<evidence type="ECO:0000259" key="7">
    <source>
        <dbReference type="PROSITE" id="PS50048"/>
    </source>
</evidence>
<keyword evidence="6" id="KW-0539">Nucleus</keyword>
<dbReference type="SUPFAM" id="SSF57701">
    <property type="entry name" value="Zn2/Cys6 DNA-binding domain"/>
    <property type="match status" value="1"/>
</dbReference>
<dbReference type="RefSeq" id="XP_016256506.1">
    <property type="nucleotide sequence ID" value="XM_016413109.1"/>
</dbReference>
<proteinExistence type="predicted"/>
<evidence type="ECO:0000256" key="1">
    <source>
        <dbReference type="ARBA" id="ARBA00004123"/>
    </source>
</evidence>
<accession>A0A0D2D227</accession>